<proteinExistence type="predicted"/>
<dbReference type="InterPro" id="IPR036508">
    <property type="entry name" value="Chitin-bd_dom_sf"/>
</dbReference>
<evidence type="ECO:0000313" key="4">
    <source>
        <dbReference type="EMBL" id="RWS05017.1"/>
    </source>
</evidence>
<dbReference type="InterPro" id="IPR052976">
    <property type="entry name" value="Scoloptoxin-like"/>
</dbReference>
<dbReference type="STRING" id="1965070.A0A3S3P4M7"/>
<accession>A0A3S3P4M7</accession>
<dbReference type="PANTHER" id="PTHR22933:SF42">
    <property type="entry name" value="FI18455P1-RELATED"/>
    <property type="match status" value="1"/>
</dbReference>
<dbReference type="GO" id="GO:0005576">
    <property type="term" value="C:extracellular region"/>
    <property type="evidence" value="ECO:0007669"/>
    <property type="project" value="InterPro"/>
</dbReference>
<evidence type="ECO:0000256" key="2">
    <source>
        <dbReference type="SAM" id="SignalP"/>
    </source>
</evidence>
<feature type="domain" description="Chitin-binding type-2" evidence="3">
    <location>
        <begin position="49"/>
        <end position="107"/>
    </location>
</feature>
<dbReference type="PANTHER" id="PTHR22933">
    <property type="entry name" value="FI18007P1-RELATED"/>
    <property type="match status" value="1"/>
</dbReference>
<dbReference type="OrthoDB" id="6364363at2759"/>
<dbReference type="AlphaFoldDB" id="A0A3S3P4M7"/>
<evidence type="ECO:0000256" key="1">
    <source>
        <dbReference type="SAM" id="MobiDB-lite"/>
    </source>
</evidence>
<dbReference type="PROSITE" id="PS50940">
    <property type="entry name" value="CHIT_BIND_II"/>
    <property type="match status" value="1"/>
</dbReference>
<sequence>MKHFVVTFLLILCLNSINTQVRRVQRLPPARSASLAFQNRRLSNTAEREATCVSQQYHILYAETLTGCQTYHVCTAGRKIKFMCPPGTLFSQLLQTCDFWFKVKCEKFGVEPEVSYIPSFVDTPVISTRPSVTSAPPVYFPPSNEEPEWTYAWHKENFNSKNTVIENRNKRPQSVAPRNVERENSNRNEIERDEEATRKQSTANAPNPWLFPGGLVETLAS</sequence>
<name>A0A3S3P4M7_9ACAR</name>
<keyword evidence="2" id="KW-0732">Signal</keyword>
<feature type="region of interest" description="Disordered" evidence="1">
    <location>
        <begin position="168"/>
        <end position="221"/>
    </location>
</feature>
<dbReference type="EMBL" id="NCKU01005098">
    <property type="protein sequence ID" value="RWS05017.1"/>
    <property type="molecule type" value="Genomic_DNA"/>
</dbReference>
<dbReference type="GO" id="GO:0008061">
    <property type="term" value="F:chitin binding"/>
    <property type="evidence" value="ECO:0007669"/>
    <property type="project" value="InterPro"/>
</dbReference>
<evidence type="ECO:0000259" key="3">
    <source>
        <dbReference type="PROSITE" id="PS50940"/>
    </source>
</evidence>
<feature type="chain" id="PRO_5018589668" description="Chitin-binding type-2 domain-containing protein" evidence="2">
    <location>
        <begin position="20"/>
        <end position="221"/>
    </location>
</feature>
<dbReference type="SUPFAM" id="SSF57625">
    <property type="entry name" value="Invertebrate chitin-binding proteins"/>
    <property type="match status" value="1"/>
</dbReference>
<evidence type="ECO:0000313" key="5">
    <source>
        <dbReference type="Proteomes" id="UP000285301"/>
    </source>
</evidence>
<feature type="compositionally biased region" description="Basic and acidic residues" evidence="1">
    <location>
        <begin position="179"/>
        <end position="198"/>
    </location>
</feature>
<dbReference type="Proteomes" id="UP000285301">
    <property type="component" value="Unassembled WGS sequence"/>
</dbReference>
<dbReference type="Gene3D" id="2.170.140.10">
    <property type="entry name" value="Chitin binding domain"/>
    <property type="match status" value="1"/>
</dbReference>
<keyword evidence="5" id="KW-1185">Reference proteome</keyword>
<dbReference type="InterPro" id="IPR002557">
    <property type="entry name" value="Chitin-bd_dom"/>
</dbReference>
<reference evidence="4 5" key="1">
    <citation type="journal article" date="2018" name="Gigascience">
        <title>Genomes of trombidid mites reveal novel predicted allergens and laterally-transferred genes associated with secondary metabolism.</title>
        <authorList>
            <person name="Dong X."/>
            <person name="Chaisiri K."/>
            <person name="Xia D."/>
            <person name="Armstrong S.D."/>
            <person name="Fang Y."/>
            <person name="Donnelly M.J."/>
            <person name="Kadowaki T."/>
            <person name="McGarry J.W."/>
            <person name="Darby A.C."/>
            <person name="Makepeace B.L."/>
        </authorList>
    </citation>
    <scope>NUCLEOTIDE SEQUENCE [LARGE SCALE GENOMIC DNA]</scope>
    <source>
        <strain evidence="4">UoL-WK</strain>
    </source>
</reference>
<dbReference type="SMART" id="SM00494">
    <property type="entry name" value="ChtBD2"/>
    <property type="match status" value="1"/>
</dbReference>
<feature type="signal peptide" evidence="2">
    <location>
        <begin position="1"/>
        <end position="19"/>
    </location>
</feature>
<protein>
    <recommendedName>
        <fullName evidence="3">Chitin-binding type-2 domain-containing protein</fullName>
    </recommendedName>
</protein>
<organism evidence="4 5">
    <name type="scientific">Dinothrombium tinctorium</name>
    <dbReference type="NCBI Taxonomy" id="1965070"/>
    <lineage>
        <taxon>Eukaryota</taxon>
        <taxon>Metazoa</taxon>
        <taxon>Ecdysozoa</taxon>
        <taxon>Arthropoda</taxon>
        <taxon>Chelicerata</taxon>
        <taxon>Arachnida</taxon>
        <taxon>Acari</taxon>
        <taxon>Acariformes</taxon>
        <taxon>Trombidiformes</taxon>
        <taxon>Prostigmata</taxon>
        <taxon>Anystina</taxon>
        <taxon>Parasitengona</taxon>
        <taxon>Trombidioidea</taxon>
        <taxon>Trombidiidae</taxon>
        <taxon>Dinothrombium</taxon>
    </lineage>
</organism>
<gene>
    <name evidence="4" type="ORF">B4U79_09775</name>
</gene>
<dbReference type="Pfam" id="PF01607">
    <property type="entry name" value="CBM_14"/>
    <property type="match status" value="1"/>
</dbReference>
<comment type="caution">
    <text evidence="4">The sequence shown here is derived from an EMBL/GenBank/DDBJ whole genome shotgun (WGS) entry which is preliminary data.</text>
</comment>